<evidence type="ECO:0000313" key="9">
    <source>
        <dbReference type="Proteomes" id="UP000195514"/>
    </source>
</evidence>
<comment type="similarity">
    <text evidence="2">Belongs to the class-III pyridine nucleotide-disulfide oxidoreductase family.</text>
</comment>
<dbReference type="Gene3D" id="3.40.1260.10">
    <property type="entry name" value="DsrEFH-like"/>
    <property type="match status" value="1"/>
</dbReference>
<evidence type="ECO:0000256" key="4">
    <source>
        <dbReference type="ARBA" id="ARBA00022827"/>
    </source>
</evidence>
<dbReference type="Pfam" id="PF02852">
    <property type="entry name" value="Pyr_redox_dim"/>
    <property type="match status" value="1"/>
</dbReference>
<dbReference type="Pfam" id="PF01206">
    <property type="entry name" value="TusA"/>
    <property type="match status" value="1"/>
</dbReference>
<dbReference type="InterPro" id="IPR023753">
    <property type="entry name" value="FAD/NAD-binding_dom"/>
</dbReference>
<dbReference type="InterPro" id="IPR032836">
    <property type="entry name" value="DsrE2-like"/>
</dbReference>
<accession>A0A1Y6K2C4</accession>
<evidence type="ECO:0000256" key="6">
    <source>
        <dbReference type="ARBA" id="ARBA00023284"/>
    </source>
</evidence>
<dbReference type="SUPFAM" id="SSF75169">
    <property type="entry name" value="DsrEFH-like"/>
    <property type="match status" value="1"/>
</dbReference>
<dbReference type="PROSITE" id="PS01148">
    <property type="entry name" value="UPF0033"/>
    <property type="match status" value="1"/>
</dbReference>
<evidence type="ECO:0000256" key="3">
    <source>
        <dbReference type="ARBA" id="ARBA00022630"/>
    </source>
</evidence>
<dbReference type="SUPFAM" id="SSF52821">
    <property type="entry name" value="Rhodanese/Cell cycle control phosphatase"/>
    <property type="match status" value="1"/>
</dbReference>
<dbReference type="InterPro" id="IPR027396">
    <property type="entry name" value="DsrEFH-like"/>
</dbReference>
<keyword evidence="9" id="KW-1185">Reference proteome</keyword>
<dbReference type="InterPro" id="IPR001455">
    <property type="entry name" value="TusA-like"/>
</dbReference>
<dbReference type="SUPFAM" id="SSF55424">
    <property type="entry name" value="FAD/NAD-linked reductases, dimerisation (C-terminal) domain"/>
    <property type="match status" value="1"/>
</dbReference>
<dbReference type="PANTHER" id="PTHR43429">
    <property type="entry name" value="PYRIDINE NUCLEOTIDE-DISULFIDE OXIDOREDUCTASE DOMAIN-CONTAINING"/>
    <property type="match status" value="1"/>
</dbReference>
<organism evidence="8 9">
    <name type="scientific">Candidatus Brevifilum fermentans</name>
    <dbReference type="NCBI Taxonomy" id="1986204"/>
    <lineage>
        <taxon>Bacteria</taxon>
        <taxon>Bacillati</taxon>
        <taxon>Chloroflexota</taxon>
        <taxon>Anaerolineae</taxon>
        <taxon>Anaerolineales</taxon>
        <taxon>Anaerolineaceae</taxon>
        <taxon>Candidatus Brevifilum</taxon>
    </lineage>
</organism>
<evidence type="ECO:0000256" key="1">
    <source>
        <dbReference type="ARBA" id="ARBA00001974"/>
    </source>
</evidence>
<evidence type="ECO:0000256" key="5">
    <source>
        <dbReference type="ARBA" id="ARBA00023002"/>
    </source>
</evidence>
<dbReference type="Pfam" id="PF07992">
    <property type="entry name" value="Pyr_redox_2"/>
    <property type="match status" value="1"/>
</dbReference>
<evidence type="ECO:0000259" key="7">
    <source>
        <dbReference type="PROSITE" id="PS50206"/>
    </source>
</evidence>
<dbReference type="InterPro" id="IPR016156">
    <property type="entry name" value="FAD/NAD-linked_Rdtase_dimer_sf"/>
</dbReference>
<keyword evidence="6" id="KW-0676">Redox-active center</keyword>
<dbReference type="GO" id="GO:0016491">
    <property type="term" value="F:oxidoreductase activity"/>
    <property type="evidence" value="ECO:0007669"/>
    <property type="project" value="UniProtKB-KW"/>
</dbReference>
<dbReference type="SMART" id="SM00450">
    <property type="entry name" value="RHOD"/>
    <property type="match status" value="1"/>
</dbReference>
<comment type="cofactor">
    <cofactor evidence="1">
        <name>FAD</name>
        <dbReference type="ChEBI" id="CHEBI:57692"/>
    </cofactor>
</comment>
<protein>
    <submittedName>
        <fullName evidence="8">FAD-dependent pyridine nucleotide-disulfide oxidoreductase</fullName>
    </submittedName>
</protein>
<keyword evidence="4" id="KW-0274">FAD</keyword>
<dbReference type="Pfam" id="PF00581">
    <property type="entry name" value="Rhodanese"/>
    <property type="match status" value="1"/>
</dbReference>
<dbReference type="Gene3D" id="3.30.110.40">
    <property type="entry name" value="TusA-like domain"/>
    <property type="match status" value="1"/>
</dbReference>
<dbReference type="PROSITE" id="PS50206">
    <property type="entry name" value="RHODANESE_3"/>
    <property type="match status" value="1"/>
</dbReference>
<dbReference type="InterPro" id="IPR050260">
    <property type="entry name" value="FAD-bd_OxRdtase"/>
</dbReference>
<sequence>MKTVIIGGVAGGASTAARLRRMDEHAEILLLERGPYVSFANCGLPYHIGEVIHDREKLLVVTPQDLKDLLNIDVRVNNEVIRINRAQKTITVRNIETGSTYEESYDKLVLSPGAAPIIPSLPGVSLPGVFTLRNMQDMDAIKDYIDQEKPPRAVVVGGGFIGLEIAENLHHRGIEVTLIELLNQVLAPIDYEMAALVHQHLTFKRIRLALGDGLKAIHQAENGWMKVELTSGRSVDTHMLILSIGVRPENQLAADAGLELGVRGTVVTNQHMQTSDPDIYAVGDVTEVTARITGGRTNLALAGPASRQGRVAADHICGRQSSFNGVIGTSVVKVFDLTVASVGLNAKALESAGIPYLNNIIHVSNHAGYYPGASPMSLKLLFKEDGHILGAQAVGLEGVDKRIDVIATAIQAGLTVYDLEELELAYAPPFGSARDAVNIAGFGAGNALRGDVKLMNWDQVASLDRGKTTILDVRLPEELALGMIDGGVHIPLQQVRSKINEIPKDRPVLVYCQTGQRSYFASRILSQLGFDVYNLNGGYKTYSHAVGRQSNFDVYEHVSISSKEELKEIPPEKAIAAQEFIVDACGLQCPGPILKLYNKIKEVEDGDIVTVQATDFGFTSDVEAWAKSTGNRLLSIDTEDGKIVAKIQKGAPRHVVSAPALGMNKTMVIFSGDLDKAIAGCIIANGVIASGHQASMFFTFWGLNLLRKNEHVSVKKNLIERMFGWMMPRGTQKAKLSQMHMAGMGTAMIKGIMKKKNVDSLPTMLQTAIENGVRVQACQMSMDLMGIKREELIDGIEVVGVATMLAASDESNAVIFI</sequence>
<dbReference type="PRINTS" id="PR00411">
    <property type="entry name" value="PNDRDTASEI"/>
</dbReference>
<evidence type="ECO:0000256" key="2">
    <source>
        <dbReference type="ARBA" id="ARBA00009130"/>
    </source>
</evidence>
<dbReference type="OrthoDB" id="9802028at2"/>
<keyword evidence="5" id="KW-0560">Oxidoreductase</keyword>
<dbReference type="KEGG" id="abat:CFX1CAM_0651"/>
<dbReference type="PRINTS" id="PR00368">
    <property type="entry name" value="FADPNR"/>
</dbReference>
<feature type="domain" description="Rhodanese" evidence="7">
    <location>
        <begin position="464"/>
        <end position="551"/>
    </location>
</feature>
<dbReference type="Gene3D" id="3.50.50.60">
    <property type="entry name" value="FAD/NAD(P)-binding domain"/>
    <property type="match status" value="2"/>
</dbReference>
<dbReference type="PANTHER" id="PTHR43429:SF1">
    <property type="entry name" value="NAD(P)H SULFUR OXIDOREDUCTASE (COA-DEPENDENT)"/>
    <property type="match status" value="1"/>
</dbReference>
<dbReference type="InterPro" id="IPR004099">
    <property type="entry name" value="Pyr_nucl-diS_OxRdtase_dimer"/>
</dbReference>
<dbReference type="EMBL" id="LT859958">
    <property type="protein sequence ID" value="SMX53716.1"/>
    <property type="molecule type" value="Genomic_DNA"/>
</dbReference>
<dbReference type="Gene3D" id="3.40.250.10">
    <property type="entry name" value="Rhodanese-like domain"/>
    <property type="match status" value="1"/>
</dbReference>
<name>A0A1Y6K2C4_9CHLR</name>
<gene>
    <name evidence="8" type="ORF">CFX1CAM_0651</name>
</gene>
<evidence type="ECO:0000313" key="8">
    <source>
        <dbReference type="EMBL" id="SMX53716.1"/>
    </source>
</evidence>
<reference evidence="9" key="1">
    <citation type="submission" date="2017-05" db="EMBL/GenBank/DDBJ databases">
        <authorList>
            <person name="Kirkegaard R."/>
            <person name="Mcilroy J S."/>
        </authorList>
    </citation>
    <scope>NUCLEOTIDE SEQUENCE [LARGE SCALE GENOMIC DNA]</scope>
</reference>
<dbReference type="Pfam" id="PF13686">
    <property type="entry name" value="DrsE_2"/>
    <property type="match status" value="1"/>
</dbReference>
<dbReference type="InterPro" id="IPR001763">
    <property type="entry name" value="Rhodanese-like_dom"/>
</dbReference>
<keyword evidence="3" id="KW-0285">Flavoprotein</keyword>
<dbReference type="InterPro" id="IPR036873">
    <property type="entry name" value="Rhodanese-like_dom_sf"/>
</dbReference>
<dbReference type="RefSeq" id="WP_087861639.1">
    <property type="nucleotide sequence ID" value="NZ_LT859958.1"/>
</dbReference>
<dbReference type="SUPFAM" id="SSF51905">
    <property type="entry name" value="FAD/NAD(P)-binding domain"/>
    <property type="match status" value="2"/>
</dbReference>
<dbReference type="InterPro" id="IPR036868">
    <property type="entry name" value="TusA-like_sf"/>
</dbReference>
<proteinExistence type="inferred from homology"/>
<dbReference type="SUPFAM" id="SSF64307">
    <property type="entry name" value="SirA-like"/>
    <property type="match status" value="1"/>
</dbReference>
<dbReference type="InterPro" id="IPR036188">
    <property type="entry name" value="FAD/NAD-bd_sf"/>
</dbReference>
<dbReference type="AlphaFoldDB" id="A0A1Y6K2C4"/>
<dbReference type="Proteomes" id="UP000195514">
    <property type="component" value="Chromosome I"/>
</dbReference>